<organism evidence="1 2">
    <name type="scientific">Frankia umida</name>
    <dbReference type="NCBI Taxonomy" id="573489"/>
    <lineage>
        <taxon>Bacteria</taxon>
        <taxon>Bacillati</taxon>
        <taxon>Actinomycetota</taxon>
        <taxon>Actinomycetes</taxon>
        <taxon>Frankiales</taxon>
        <taxon>Frankiaceae</taxon>
        <taxon>Frankia</taxon>
    </lineage>
</organism>
<gene>
    <name evidence="1" type="ORF">MXD59_21460</name>
</gene>
<evidence type="ECO:0000313" key="1">
    <source>
        <dbReference type="EMBL" id="MCK9878307.1"/>
    </source>
</evidence>
<dbReference type="EMBL" id="JALKFT010000031">
    <property type="protein sequence ID" value="MCK9878307.1"/>
    <property type="molecule type" value="Genomic_DNA"/>
</dbReference>
<comment type="caution">
    <text evidence="1">The sequence shown here is derived from an EMBL/GenBank/DDBJ whole genome shotgun (WGS) entry which is preliminary data.</text>
</comment>
<accession>A0ABT0K448</accession>
<dbReference type="RefSeq" id="WP_248826433.1">
    <property type="nucleotide sequence ID" value="NZ_JALKFT010000031.1"/>
</dbReference>
<evidence type="ECO:0000313" key="2">
    <source>
        <dbReference type="Proteomes" id="UP001201873"/>
    </source>
</evidence>
<dbReference type="InterPro" id="IPR045592">
    <property type="entry name" value="DUF6461"/>
</dbReference>
<dbReference type="Pfam" id="PF20062">
    <property type="entry name" value="DUF6461"/>
    <property type="match status" value="1"/>
</dbReference>
<keyword evidence="2" id="KW-1185">Reference proteome</keyword>
<sequence length="677" mass="70694">MSEIDAVTMAVVVRWVLEVAPTLAERIPAPVATVVGRLGATPGAARVIAARSSPGQEHGPRLSVALAALEFLGEPLGDRLLGAVELSLAKLEAELSPPRVAAVGMLCSPEPRSVFTVDCLHDLSAGSATRRAAGRLDQQSPHTAVLITELVGRVAADPAVTAVLGAVRTGDAVAGTGMAGGGTGWGSGLAQAASALGPQGWPGQADGEPGPAQVSAPEFRREAEIAAGHGLRALALALAVAAMTARHADGSPHDAATVVGVGLAAAALHLAEAPMPVEYAAALLERRRQLYLLPRTSHGHVRTHGHVFGLLEVAHTDDGVTLVPAAAAAAAAAAAGTGSTGISSDVDAPFAANGLVAVVSGGLLVRTGQEAEHVSFTLRILADPPSADMTDAQLRTYDEIVEMSWRAEAGSAVVTNVSCEPTPAGWGDLVDHRDPTPPWPGDYRVRVAAAGRDHADDHESYELLVWSAPPAAPVVWQHLDRLGHRLRGQHEPAPPPEEKYHWVWAASSVLGQAATVTIVVGTPRDDVVRLFGAEPVSPRSLASLLGDLNRDGWLAAMQIPGSETVVVIEENDFAGTDPQLLAELSRRGVAGSMFWNVNAVTRLSLARFGSLLLSDEVMEDMAIEPELTPLFDGVDLSRWGATVPKGLLVLERFTGHALQPDEVERLWNDELAHRIAR</sequence>
<dbReference type="Proteomes" id="UP001201873">
    <property type="component" value="Unassembled WGS sequence"/>
</dbReference>
<reference evidence="1 2" key="1">
    <citation type="submission" date="2022-04" db="EMBL/GenBank/DDBJ databases">
        <title>Genome diversity in the genus Frankia.</title>
        <authorList>
            <person name="Carlos-Shanley C."/>
            <person name="Hahn D."/>
        </authorList>
    </citation>
    <scope>NUCLEOTIDE SEQUENCE [LARGE SCALE GENOMIC DNA]</scope>
    <source>
        <strain evidence="1 2">Ag45/Mut15</strain>
    </source>
</reference>
<proteinExistence type="predicted"/>
<name>A0ABT0K448_9ACTN</name>
<protein>
    <submittedName>
        <fullName evidence="1">DUF6461 domain-containing protein</fullName>
    </submittedName>
</protein>